<name>A0A5C5ZY18_9BACT</name>
<organism evidence="2 3">
    <name type="scientific">Stieleria varia</name>
    <dbReference type="NCBI Taxonomy" id="2528005"/>
    <lineage>
        <taxon>Bacteria</taxon>
        <taxon>Pseudomonadati</taxon>
        <taxon>Planctomycetota</taxon>
        <taxon>Planctomycetia</taxon>
        <taxon>Pirellulales</taxon>
        <taxon>Pirellulaceae</taxon>
        <taxon>Stieleria</taxon>
    </lineage>
</organism>
<reference evidence="2 3" key="1">
    <citation type="submission" date="2019-02" db="EMBL/GenBank/DDBJ databases">
        <title>Deep-cultivation of Planctomycetes and their phenomic and genomic characterization uncovers novel biology.</title>
        <authorList>
            <person name="Wiegand S."/>
            <person name="Jogler M."/>
            <person name="Boedeker C."/>
            <person name="Pinto D."/>
            <person name="Vollmers J."/>
            <person name="Rivas-Marin E."/>
            <person name="Kohn T."/>
            <person name="Peeters S.H."/>
            <person name="Heuer A."/>
            <person name="Rast P."/>
            <person name="Oberbeckmann S."/>
            <person name="Bunk B."/>
            <person name="Jeske O."/>
            <person name="Meyerdierks A."/>
            <person name="Storesund J.E."/>
            <person name="Kallscheuer N."/>
            <person name="Luecker S."/>
            <person name="Lage O.M."/>
            <person name="Pohl T."/>
            <person name="Merkel B.J."/>
            <person name="Hornburger P."/>
            <person name="Mueller R.-W."/>
            <person name="Bruemmer F."/>
            <person name="Labrenz M."/>
            <person name="Spormann A.M."/>
            <person name="Op Den Camp H."/>
            <person name="Overmann J."/>
            <person name="Amann R."/>
            <person name="Jetten M.S.M."/>
            <person name="Mascher T."/>
            <person name="Medema M.H."/>
            <person name="Devos D.P."/>
            <person name="Kaster A.-K."/>
            <person name="Ovreas L."/>
            <person name="Rohde M."/>
            <person name="Galperin M.Y."/>
            <person name="Jogler C."/>
        </authorList>
    </citation>
    <scope>NUCLEOTIDE SEQUENCE [LARGE SCALE GENOMIC DNA]</scope>
    <source>
        <strain evidence="2 3">Pla52n</strain>
    </source>
</reference>
<proteinExistence type="predicted"/>
<sequence>MNQQTDQRPTSRLSGSDLRYLAIVALPIVGLLIVIMVAIMSWMVGASQVRAARLQYTDGSDVSINQWFTQRMDSESSMDQTARWKRILDSATAIVKSPAFAIVEASTAADNHLGIDDAKEACAEIANQAAPVLAELDELRAESSKPIWLPIEFNGISTLLPEFEQSRNLARLLQADLIDAFHQDDTTRALQTLRRFDVFNEQHATLHLIICDLLQISCVDTQFKMVEETLQHDFWSDEELAQVAEIIRANDDVGDRWRQTVLDELRIELAVIEELSDVFTADVPRGLISTAPSFIKSHFELMNQLADLRGAGTVSHVESVSRLVDLYSDDRGAAKQRSRSLDTLLQLPVSDESVVLNMIRPSFSSFAEALYKHQRAKRRVLTAIAIKQYQTREGRLPTNLGELWDAGTSTADLLTTDGDPFVYELADDGESAVLKDYIGDPRIEDDEWQDKSWHTIVIK</sequence>
<dbReference type="Proteomes" id="UP000320176">
    <property type="component" value="Unassembled WGS sequence"/>
</dbReference>
<feature type="transmembrane region" description="Helical" evidence="1">
    <location>
        <begin position="20"/>
        <end position="44"/>
    </location>
</feature>
<keyword evidence="1" id="KW-1133">Transmembrane helix</keyword>
<dbReference type="AlphaFoldDB" id="A0A5C5ZY18"/>
<protein>
    <submittedName>
        <fullName evidence="2">Uncharacterized protein</fullName>
    </submittedName>
</protein>
<comment type="caution">
    <text evidence="2">The sequence shown here is derived from an EMBL/GenBank/DDBJ whole genome shotgun (WGS) entry which is preliminary data.</text>
</comment>
<dbReference type="RefSeq" id="WP_146523271.1">
    <property type="nucleotide sequence ID" value="NZ_CP151726.1"/>
</dbReference>
<keyword evidence="1" id="KW-0472">Membrane</keyword>
<evidence type="ECO:0000313" key="2">
    <source>
        <dbReference type="EMBL" id="TWT92056.1"/>
    </source>
</evidence>
<dbReference type="OrthoDB" id="246496at2"/>
<dbReference type="EMBL" id="SJPN01000012">
    <property type="protein sequence ID" value="TWT92056.1"/>
    <property type="molecule type" value="Genomic_DNA"/>
</dbReference>
<keyword evidence="1" id="KW-0812">Transmembrane</keyword>
<keyword evidence="3" id="KW-1185">Reference proteome</keyword>
<evidence type="ECO:0000256" key="1">
    <source>
        <dbReference type="SAM" id="Phobius"/>
    </source>
</evidence>
<evidence type="ECO:0000313" key="3">
    <source>
        <dbReference type="Proteomes" id="UP000320176"/>
    </source>
</evidence>
<accession>A0A5C5ZY18</accession>
<gene>
    <name evidence="2" type="ORF">Pla52n_63530</name>
</gene>